<evidence type="ECO:0000313" key="12">
    <source>
        <dbReference type="EMBL" id="PVU97828.1"/>
    </source>
</evidence>
<dbReference type="InterPro" id="IPR036038">
    <property type="entry name" value="Aminotransferase-like"/>
</dbReference>
<dbReference type="GO" id="GO:0052655">
    <property type="term" value="F:L-valine-2-oxoglutarate transaminase activity"/>
    <property type="evidence" value="ECO:0007669"/>
    <property type="project" value="RHEA"/>
</dbReference>
<evidence type="ECO:0000256" key="11">
    <source>
        <dbReference type="RuleBase" id="RU004517"/>
    </source>
</evidence>
<dbReference type="GO" id="GO:0052654">
    <property type="term" value="F:L-leucine-2-oxoglutarate transaminase activity"/>
    <property type="evidence" value="ECO:0007669"/>
    <property type="project" value="RHEA"/>
</dbReference>
<keyword evidence="3 11" id="KW-0032">Aminotransferase</keyword>
<dbReference type="NCBIfam" id="NF009897">
    <property type="entry name" value="PRK13357.1"/>
    <property type="match status" value="1"/>
</dbReference>
<evidence type="ECO:0000256" key="7">
    <source>
        <dbReference type="ARBA" id="ARBA00023304"/>
    </source>
</evidence>
<evidence type="ECO:0000256" key="5">
    <source>
        <dbReference type="ARBA" id="ARBA00022679"/>
    </source>
</evidence>
<keyword evidence="5 11" id="KW-0808">Transferase</keyword>
<comment type="catalytic activity">
    <reaction evidence="11">
        <text>L-isoleucine + 2-oxoglutarate = (S)-3-methyl-2-oxopentanoate + L-glutamate</text>
        <dbReference type="Rhea" id="RHEA:24801"/>
        <dbReference type="ChEBI" id="CHEBI:16810"/>
        <dbReference type="ChEBI" id="CHEBI:29985"/>
        <dbReference type="ChEBI" id="CHEBI:35146"/>
        <dbReference type="ChEBI" id="CHEBI:58045"/>
        <dbReference type="EC" id="2.6.1.42"/>
    </reaction>
</comment>
<comment type="catalytic activity">
    <reaction evidence="11">
        <text>L-leucine + 2-oxoglutarate = 4-methyl-2-oxopentanoate + L-glutamate</text>
        <dbReference type="Rhea" id="RHEA:18321"/>
        <dbReference type="ChEBI" id="CHEBI:16810"/>
        <dbReference type="ChEBI" id="CHEBI:17865"/>
        <dbReference type="ChEBI" id="CHEBI:29985"/>
        <dbReference type="ChEBI" id="CHEBI:57427"/>
        <dbReference type="EC" id="2.6.1.42"/>
    </reaction>
</comment>
<evidence type="ECO:0000256" key="2">
    <source>
        <dbReference type="ARBA" id="ARBA00009320"/>
    </source>
</evidence>
<dbReference type="InterPro" id="IPR001544">
    <property type="entry name" value="Aminotrans_IV"/>
</dbReference>
<gene>
    <name evidence="12" type="ORF">BB561_000295</name>
</gene>
<dbReference type="PROSITE" id="PS00770">
    <property type="entry name" value="AA_TRANSFER_CLASS_4"/>
    <property type="match status" value="1"/>
</dbReference>
<dbReference type="FunFam" id="3.20.10.10:FF:000004">
    <property type="entry name" value="Branched-chain-amino-acid aminotransferase"/>
    <property type="match status" value="1"/>
</dbReference>
<keyword evidence="6 10" id="KW-0663">Pyridoxal phosphate</keyword>
<evidence type="ECO:0000256" key="4">
    <source>
        <dbReference type="ARBA" id="ARBA00022605"/>
    </source>
</evidence>
<dbReference type="GO" id="GO:0008652">
    <property type="term" value="P:amino acid biosynthetic process"/>
    <property type="evidence" value="ECO:0007669"/>
    <property type="project" value="UniProtKB-KW"/>
</dbReference>
<keyword evidence="7 11" id="KW-0100">Branched-chain amino acid biosynthesis</keyword>
<dbReference type="CDD" id="cd01557">
    <property type="entry name" value="BCAT_beta_family"/>
    <property type="match status" value="1"/>
</dbReference>
<dbReference type="PANTHER" id="PTHR11825">
    <property type="entry name" value="SUBGROUP IIII AMINOTRANSFERASE"/>
    <property type="match status" value="1"/>
</dbReference>
<dbReference type="GO" id="GO:0005739">
    <property type="term" value="C:mitochondrion"/>
    <property type="evidence" value="ECO:0007669"/>
    <property type="project" value="TreeGrafter"/>
</dbReference>
<evidence type="ECO:0000313" key="13">
    <source>
        <dbReference type="Proteomes" id="UP000245383"/>
    </source>
</evidence>
<dbReference type="PANTHER" id="PTHR11825:SF44">
    <property type="entry name" value="BRANCHED-CHAIN-AMINO-ACID AMINOTRANSFERASE"/>
    <property type="match status" value="1"/>
</dbReference>
<evidence type="ECO:0000256" key="8">
    <source>
        <dbReference type="PIRSR" id="PIRSR006468-1"/>
    </source>
</evidence>
<keyword evidence="13" id="KW-1185">Reference proteome</keyword>
<comment type="caution">
    <text evidence="12">The sequence shown here is derived from an EMBL/GenBank/DDBJ whole genome shotgun (WGS) entry which is preliminary data.</text>
</comment>
<dbReference type="InterPro" id="IPR018300">
    <property type="entry name" value="Aminotrans_IV_CS"/>
</dbReference>
<reference evidence="12 13" key="1">
    <citation type="journal article" date="2018" name="MBio">
        <title>Comparative Genomics Reveals the Core Gene Toolbox for the Fungus-Insect Symbiosis.</title>
        <authorList>
            <person name="Wang Y."/>
            <person name="Stata M."/>
            <person name="Wang W."/>
            <person name="Stajich J.E."/>
            <person name="White M.M."/>
            <person name="Moncalvo J.M."/>
        </authorList>
    </citation>
    <scope>NUCLEOTIDE SEQUENCE [LARGE SCALE GENOMIC DNA]</scope>
    <source>
        <strain evidence="12 13">SWE-8-4</strain>
    </source>
</reference>
<comment type="similarity">
    <text evidence="2 9">Belongs to the class-IV pyridoxal-phosphate-dependent aminotransferase family.</text>
</comment>
<comment type="cofactor">
    <cofactor evidence="1 10">
        <name>pyridoxal 5'-phosphate</name>
        <dbReference type="ChEBI" id="CHEBI:597326"/>
    </cofactor>
</comment>
<dbReference type="InterPro" id="IPR043132">
    <property type="entry name" value="BCAT-like_C"/>
</dbReference>
<feature type="modified residue" description="N6-(pyridoxal phosphate)lysine" evidence="8">
    <location>
        <position position="232"/>
    </location>
</feature>
<organism evidence="12 13">
    <name type="scientific">Smittium simulii</name>
    <dbReference type="NCBI Taxonomy" id="133385"/>
    <lineage>
        <taxon>Eukaryota</taxon>
        <taxon>Fungi</taxon>
        <taxon>Fungi incertae sedis</taxon>
        <taxon>Zoopagomycota</taxon>
        <taxon>Kickxellomycotina</taxon>
        <taxon>Harpellomycetes</taxon>
        <taxon>Harpellales</taxon>
        <taxon>Legeriomycetaceae</taxon>
        <taxon>Smittium</taxon>
    </lineage>
</organism>
<dbReference type="STRING" id="133385.A0A2T9YZR0"/>
<evidence type="ECO:0000256" key="10">
    <source>
        <dbReference type="RuleBase" id="RU004516"/>
    </source>
</evidence>
<dbReference type="Gene3D" id="3.20.10.10">
    <property type="entry name" value="D-amino Acid Aminotransferase, subunit A, domain 2"/>
    <property type="match status" value="1"/>
</dbReference>
<dbReference type="InterPro" id="IPR005786">
    <property type="entry name" value="B_amino_transII"/>
</dbReference>
<dbReference type="GO" id="GO:0009082">
    <property type="term" value="P:branched-chain amino acid biosynthetic process"/>
    <property type="evidence" value="ECO:0007669"/>
    <property type="project" value="UniProtKB-KW"/>
</dbReference>
<dbReference type="PIRSF" id="PIRSF006468">
    <property type="entry name" value="BCAT1"/>
    <property type="match status" value="1"/>
</dbReference>
<dbReference type="Gene3D" id="3.30.470.10">
    <property type="match status" value="1"/>
</dbReference>
<evidence type="ECO:0000256" key="9">
    <source>
        <dbReference type="RuleBase" id="RU004106"/>
    </source>
</evidence>
<dbReference type="Pfam" id="PF01063">
    <property type="entry name" value="Aminotran_4"/>
    <property type="match status" value="1"/>
</dbReference>
<dbReference type="EMBL" id="MBFR01000006">
    <property type="protein sequence ID" value="PVU97828.1"/>
    <property type="molecule type" value="Genomic_DNA"/>
</dbReference>
<dbReference type="GO" id="GO:0052656">
    <property type="term" value="F:L-isoleucine-2-oxoglutarate transaminase activity"/>
    <property type="evidence" value="ECO:0007669"/>
    <property type="project" value="RHEA"/>
</dbReference>
<protein>
    <recommendedName>
        <fullName evidence="11">Branched-chain-amino-acid aminotransferase</fullName>
        <ecNumber evidence="11">2.6.1.42</ecNumber>
    </recommendedName>
</protein>
<dbReference type="SUPFAM" id="SSF56752">
    <property type="entry name" value="D-aminoacid aminotransferase-like PLP-dependent enzymes"/>
    <property type="match status" value="1"/>
</dbReference>
<comment type="catalytic activity">
    <reaction evidence="11">
        <text>L-valine + 2-oxoglutarate = 3-methyl-2-oxobutanoate + L-glutamate</text>
        <dbReference type="Rhea" id="RHEA:24813"/>
        <dbReference type="ChEBI" id="CHEBI:11851"/>
        <dbReference type="ChEBI" id="CHEBI:16810"/>
        <dbReference type="ChEBI" id="CHEBI:29985"/>
        <dbReference type="ChEBI" id="CHEBI:57762"/>
        <dbReference type="EC" id="2.6.1.42"/>
    </reaction>
</comment>
<dbReference type="NCBIfam" id="TIGR01123">
    <property type="entry name" value="ilvE_II"/>
    <property type="match status" value="1"/>
</dbReference>
<dbReference type="InterPro" id="IPR033939">
    <property type="entry name" value="BCAT_family"/>
</dbReference>
<proteinExistence type="inferred from homology"/>
<keyword evidence="4 11" id="KW-0028">Amino-acid biosynthesis</keyword>
<sequence length="401" mass="44248">MFSILKSSLPAARMAPSLFSTLSAKAAYSTINKNTFHFKDLKTTKCTKPKQSIPKEKLVFGTSFSDHMLEIKWSESKGWETPNIVPFHNFDLHPAVPALHYASQCFEGSKAYRGNDGKVRVFRLDKNMERMNNSVIALGLPQFDIQEAVKCIEELVKVDKSAIPEGVGYSMYLRPAVIGTEPALGVRPSKEALLYVICSPCGPYFPTGFQAVRLYADTDHVRAWPGGSGASKLGSNYAGGMYPQKLAALKGYQQILWLFGENHQISEAGTMNAFIFWVNEQGVLELLTPELDGTILPGITRDSILSITRKWGEFQVTEGKITMDQVALASQEGRLREVFGAGTACVISPVKEIGFMGSDIHIPLDPNDPTAQSGPLAKRLYNDLMAIQYGDISHEWTTILE</sequence>
<dbReference type="Proteomes" id="UP000245383">
    <property type="component" value="Unassembled WGS sequence"/>
</dbReference>
<evidence type="ECO:0000256" key="6">
    <source>
        <dbReference type="ARBA" id="ARBA00022898"/>
    </source>
</evidence>
<evidence type="ECO:0000256" key="1">
    <source>
        <dbReference type="ARBA" id="ARBA00001933"/>
    </source>
</evidence>
<dbReference type="EC" id="2.6.1.42" evidence="11"/>
<name>A0A2T9YZR0_9FUNG</name>
<dbReference type="AlphaFoldDB" id="A0A2T9YZR0"/>
<dbReference type="FunFam" id="3.30.470.10:FF:000002">
    <property type="entry name" value="Branched-chain-amino-acid aminotransferase"/>
    <property type="match status" value="1"/>
</dbReference>
<dbReference type="OrthoDB" id="1732691at2759"/>
<dbReference type="InterPro" id="IPR043131">
    <property type="entry name" value="BCAT-like_N"/>
</dbReference>
<accession>A0A2T9YZR0</accession>
<evidence type="ECO:0000256" key="3">
    <source>
        <dbReference type="ARBA" id="ARBA00022576"/>
    </source>
</evidence>